<keyword evidence="1" id="KW-0732">Signal</keyword>
<proteinExistence type="predicted"/>
<dbReference type="PATRIC" id="fig|1441730.3.peg.557"/>
<dbReference type="AlphaFoldDB" id="A0A0V9UQS2"/>
<reference evidence="3" key="1">
    <citation type="submission" date="2015-01" db="EMBL/GenBank/DDBJ databases">
        <title>Draft genome sequence of Rhodococcus pyridinivorans strain KG-16, a hydrocarbon-degrading bacterium.</title>
        <authorList>
            <person name="Aggarwal R.K."/>
            <person name="Dawar C."/>
        </authorList>
    </citation>
    <scope>NUCLEOTIDE SEQUENCE [LARGE SCALE GENOMIC DNA]</scope>
    <source>
        <strain evidence="3">KG-16</strain>
    </source>
</reference>
<protein>
    <submittedName>
        <fullName evidence="2">Uncharacterized protein</fullName>
    </submittedName>
</protein>
<comment type="caution">
    <text evidence="2">The sequence shown here is derived from an EMBL/GenBank/DDBJ whole genome shotgun (WGS) entry which is preliminary data.</text>
</comment>
<feature type="signal peptide" evidence="1">
    <location>
        <begin position="1"/>
        <end position="25"/>
    </location>
</feature>
<gene>
    <name evidence="2" type="ORF">Z045_02635</name>
</gene>
<evidence type="ECO:0000313" key="3">
    <source>
        <dbReference type="Proteomes" id="UP000053060"/>
    </source>
</evidence>
<evidence type="ECO:0000313" key="2">
    <source>
        <dbReference type="EMBL" id="KSZ60365.1"/>
    </source>
</evidence>
<evidence type="ECO:0000256" key="1">
    <source>
        <dbReference type="SAM" id="SignalP"/>
    </source>
</evidence>
<reference evidence="2 3" key="2">
    <citation type="journal article" date="2016" name="Genome Announc.">
        <title>Draft Genome Sequence of a Versatile Hydrocarbon-Degrading Bacterium, Rhodococcus pyridinivorans Strain KG-16, Collected from Oil Fields in India.</title>
        <authorList>
            <person name="Aggarwal R.K."/>
            <person name="Dawar C."/>
            <person name="Phanindranath R."/>
            <person name="Mutnuri L."/>
            <person name="Dayal A.M."/>
        </authorList>
    </citation>
    <scope>NUCLEOTIDE SEQUENCE [LARGE SCALE GENOMIC DNA]</scope>
    <source>
        <strain evidence="2 3">KG-16</strain>
    </source>
</reference>
<accession>A0A0V9UQS2</accession>
<dbReference type="EMBL" id="AZXY01000001">
    <property type="protein sequence ID" value="KSZ60365.1"/>
    <property type="molecule type" value="Genomic_DNA"/>
</dbReference>
<name>A0A0V9UQS2_9NOCA</name>
<dbReference type="Gene3D" id="2.60.270.50">
    <property type="match status" value="1"/>
</dbReference>
<dbReference type="RefSeq" id="WP_060650482.1">
    <property type="nucleotide sequence ID" value="NZ_AZXY01000001.1"/>
</dbReference>
<dbReference type="Proteomes" id="UP000053060">
    <property type="component" value="Unassembled WGS sequence"/>
</dbReference>
<sequence length="150" mass="15432">MKYRTRAVAAAVLTAAAAITAPATAAADSLPTDGPTITLTIHNDTDAPMVLTSTENPYGRWVDEPAAVVPARSTETVSASSADRRGFGIQIDYTMPGDATVALMANNYGTGVANGDGTHIGGANRHGFEVATTVEDGYPFMTAGFAVTRP</sequence>
<organism evidence="2 3">
    <name type="scientific">Rhodococcus pyridinivorans KG-16</name>
    <dbReference type="NCBI Taxonomy" id="1441730"/>
    <lineage>
        <taxon>Bacteria</taxon>
        <taxon>Bacillati</taxon>
        <taxon>Actinomycetota</taxon>
        <taxon>Actinomycetes</taxon>
        <taxon>Mycobacteriales</taxon>
        <taxon>Nocardiaceae</taxon>
        <taxon>Rhodococcus</taxon>
    </lineage>
</organism>
<feature type="chain" id="PRO_5039649401" evidence="1">
    <location>
        <begin position="26"/>
        <end position="150"/>
    </location>
</feature>
<dbReference type="GeneID" id="86867584"/>